<organism evidence="2 3">
    <name type="scientific">Thiothrix lacustris</name>
    <dbReference type="NCBI Taxonomy" id="525917"/>
    <lineage>
        <taxon>Bacteria</taxon>
        <taxon>Pseudomonadati</taxon>
        <taxon>Pseudomonadota</taxon>
        <taxon>Gammaproteobacteria</taxon>
        <taxon>Thiotrichales</taxon>
        <taxon>Thiotrichaceae</taxon>
        <taxon>Thiothrix</taxon>
    </lineage>
</organism>
<name>A0A1Y1QSG5_9GAMM</name>
<feature type="coiled-coil region" evidence="1">
    <location>
        <begin position="159"/>
        <end position="186"/>
    </location>
</feature>
<evidence type="ECO:0008006" key="4">
    <source>
        <dbReference type="Google" id="ProtNLM"/>
    </source>
</evidence>
<dbReference type="EMBL" id="MTEJ01000058">
    <property type="protein sequence ID" value="OQX12815.1"/>
    <property type="molecule type" value="Genomic_DNA"/>
</dbReference>
<dbReference type="Proteomes" id="UP000192491">
    <property type="component" value="Unassembled WGS sequence"/>
</dbReference>
<accession>A0A1Y1QSG5</accession>
<gene>
    <name evidence="2" type="ORF">BWK73_13955</name>
</gene>
<evidence type="ECO:0000313" key="2">
    <source>
        <dbReference type="EMBL" id="OQX12815.1"/>
    </source>
</evidence>
<reference evidence="2 3" key="1">
    <citation type="submission" date="2017-01" db="EMBL/GenBank/DDBJ databases">
        <title>Novel large sulfur bacteria in the metagenomes of groundwater-fed chemosynthetic microbial mats in the Lake Huron basin.</title>
        <authorList>
            <person name="Sharrar A.M."/>
            <person name="Flood B.E."/>
            <person name="Bailey J.V."/>
            <person name="Jones D.S."/>
            <person name="Biddanda B."/>
            <person name="Ruberg S.A."/>
            <person name="Marcus D.N."/>
            <person name="Dick G.J."/>
        </authorList>
    </citation>
    <scope>NUCLEOTIDE SEQUENCE [LARGE SCALE GENOMIC DNA]</scope>
    <source>
        <strain evidence="2">A8</strain>
    </source>
</reference>
<keyword evidence="1" id="KW-0175">Coiled coil</keyword>
<sequence>MNTTRIHILKAGTHTSMAGTDISFSQADLAAMAAAYDPAKHEAPIVIGHPQHNLPAYGWIKGLSAEGDDLYAEAGEVNPEFADMVKAGAFKKVSAAFYAQNSGVYPLRHVGFLGAQPPAIKGLKQTEFADAGNMVSIETTLQTPEFSEPETHTVTPEEKAAIEAENAALKAQVAAAQAAFTKAKQEHTHASNLAFAEGLASQGKLKDGDKTVVIAVLDHLANADQPIEFSEGDGKPAKPLLEAYKATLQTNTAPVAFGEFVTGTLAATKDAANRHIVMPNGYQLSDDQQTRYDQAIAFAEAHKISVIEAAITLENTP</sequence>
<dbReference type="AlphaFoldDB" id="A0A1Y1QSG5"/>
<evidence type="ECO:0000313" key="3">
    <source>
        <dbReference type="Proteomes" id="UP000192491"/>
    </source>
</evidence>
<proteinExistence type="predicted"/>
<evidence type="ECO:0000256" key="1">
    <source>
        <dbReference type="SAM" id="Coils"/>
    </source>
</evidence>
<protein>
    <recommendedName>
        <fullName evidence="4">Peptidase</fullName>
    </recommendedName>
</protein>
<comment type="caution">
    <text evidence="2">The sequence shown here is derived from an EMBL/GenBank/DDBJ whole genome shotgun (WGS) entry which is preliminary data.</text>
</comment>